<evidence type="ECO:0000313" key="1">
    <source>
        <dbReference type="Ensembl" id="ENSPFOP00000021150.1"/>
    </source>
</evidence>
<organism evidence="1 2">
    <name type="scientific">Poecilia formosa</name>
    <name type="common">Amazon molly</name>
    <name type="synonym">Limia formosa</name>
    <dbReference type="NCBI Taxonomy" id="48698"/>
    <lineage>
        <taxon>Eukaryota</taxon>
        <taxon>Metazoa</taxon>
        <taxon>Chordata</taxon>
        <taxon>Craniata</taxon>
        <taxon>Vertebrata</taxon>
        <taxon>Euteleostomi</taxon>
        <taxon>Actinopterygii</taxon>
        <taxon>Neopterygii</taxon>
        <taxon>Teleostei</taxon>
        <taxon>Neoteleostei</taxon>
        <taxon>Acanthomorphata</taxon>
        <taxon>Ovalentaria</taxon>
        <taxon>Atherinomorphae</taxon>
        <taxon>Cyprinodontiformes</taxon>
        <taxon>Poeciliidae</taxon>
        <taxon>Poeciliinae</taxon>
        <taxon>Poecilia</taxon>
    </lineage>
</organism>
<dbReference type="PANTHER" id="PTHR34488">
    <property type="entry name" value="SI:CH211-245H14.1-RELATED"/>
    <property type="match status" value="1"/>
</dbReference>
<dbReference type="Proteomes" id="UP000028760">
    <property type="component" value="Unassembled WGS sequence"/>
</dbReference>
<dbReference type="AlphaFoldDB" id="A0A096LPQ9"/>
<dbReference type="EMBL" id="AYCK01019615">
    <property type="status" value="NOT_ANNOTATED_CDS"/>
    <property type="molecule type" value="Genomic_DNA"/>
</dbReference>
<reference evidence="2" key="1">
    <citation type="submission" date="2013-10" db="EMBL/GenBank/DDBJ databases">
        <authorList>
            <person name="Schartl M."/>
            <person name="Warren W."/>
        </authorList>
    </citation>
    <scope>NUCLEOTIDE SEQUENCE [LARGE SCALE GENOMIC DNA]</scope>
    <source>
        <strain evidence="2">female</strain>
    </source>
</reference>
<keyword evidence="2" id="KW-1185">Reference proteome</keyword>
<reference evidence="1" key="3">
    <citation type="submission" date="2025-09" db="UniProtKB">
        <authorList>
            <consortium name="Ensembl"/>
        </authorList>
    </citation>
    <scope>IDENTIFICATION</scope>
</reference>
<evidence type="ECO:0008006" key="3">
    <source>
        <dbReference type="Google" id="ProtNLM"/>
    </source>
</evidence>
<sequence length="128" mass="13988">TVKISVVTSGQTFGAHDELLNQLGRKLELLQTDRDRSSVTMLFCPITSRVGSDVEAAMSNLSGTGDQNVILVLMHHTRDPSYSTAGTDWADVYPNVISSVHVLFHESVPGLLTCSQNNMAVDQMLRKL</sequence>
<dbReference type="PANTHER" id="PTHR34488:SF1">
    <property type="entry name" value="SI:CH211-245H14.1-RELATED"/>
    <property type="match status" value="1"/>
</dbReference>
<dbReference type="GeneTree" id="ENSGT01110000267317"/>
<proteinExistence type="predicted"/>
<protein>
    <recommendedName>
        <fullName evidence="3">AIG1-type G domain-containing protein</fullName>
    </recommendedName>
</protein>
<reference evidence="1" key="2">
    <citation type="submission" date="2025-08" db="UniProtKB">
        <authorList>
            <consortium name="Ensembl"/>
        </authorList>
    </citation>
    <scope>IDENTIFICATION</scope>
</reference>
<dbReference type="Ensembl" id="ENSPFOT00000023512.1">
    <property type="protein sequence ID" value="ENSPFOP00000021150.1"/>
    <property type="gene ID" value="ENSPFOG00000023211.1"/>
</dbReference>
<name>A0A096LPQ9_POEFO</name>
<accession>A0A096LPQ9</accession>
<evidence type="ECO:0000313" key="2">
    <source>
        <dbReference type="Proteomes" id="UP000028760"/>
    </source>
</evidence>